<name>N1QVX6_AEGTA</name>
<accession>N1QVX6</accession>
<reference evidence="1" key="1">
    <citation type="submission" date="2015-06" db="UniProtKB">
        <authorList>
            <consortium name="EnsemblPlants"/>
        </authorList>
    </citation>
    <scope>IDENTIFICATION</scope>
</reference>
<organism evidence="1">
    <name type="scientific">Aegilops tauschii</name>
    <name type="common">Tausch's goatgrass</name>
    <name type="synonym">Aegilops squarrosa</name>
    <dbReference type="NCBI Taxonomy" id="37682"/>
    <lineage>
        <taxon>Eukaryota</taxon>
        <taxon>Viridiplantae</taxon>
        <taxon>Streptophyta</taxon>
        <taxon>Embryophyta</taxon>
        <taxon>Tracheophyta</taxon>
        <taxon>Spermatophyta</taxon>
        <taxon>Magnoliopsida</taxon>
        <taxon>Liliopsida</taxon>
        <taxon>Poales</taxon>
        <taxon>Poaceae</taxon>
        <taxon>BOP clade</taxon>
        <taxon>Pooideae</taxon>
        <taxon>Triticodae</taxon>
        <taxon>Triticeae</taxon>
        <taxon>Triticinae</taxon>
        <taxon>Aegilops</taxon>
    </lineage>
</organism>
<dbReference type="AlphaFoldDB" id="N1QVX6"/>
<sequence length="233" mass="25538">MAVARVSSLDLERAMAVHVRGGGERPYGAAHIDREKLEPQRVHGAIAVTAGGAWAAETSGSVQPSRRRPATLEKKTMATGGLYEQGSPGPASSTNSQLQTITQVNSPSITNPFYNCSPFLGIPEAEYRCRVYANNKIYATTLFSTSMVSSFRDSKSDDKRFYIFSPTKALKLKTCSKDDRVSVVEALVLVRSVYSLRLLSGRITLVHSDISILTARNQNRMHQEALNESLIQD</sequence>
<evidence type="ECO:0000313" key="1">
    <source>
        <dbReference type="EnsemblPlants" id="EMT13894"/>
    </source>
</evidence>
<dbReference type="ExpressionAtlas" id="N1QVX6">
    <property type="expression patterns" value="baseline"/>
</dbReference>
<protein>
    <submittedName>
        <fullName evidence="1">Uncharacterized protein</fullName>
    </submittedName>
</protein>
<dbReference type="EnsemblPlants" id="EMT13894">
    <property type="protein sequence ID" value="EMT13894"/>
    <property type="gene ID" value="F775_25196"/>
</dbReference>
<proteinExistence type="predicted"/>